<protein>
    <submittedName>
        <fullName evidence="1">Uncharacterized protein</fullName>
    </submittedName>
</protein>
<accession>A0A6C0FJG9</accession>
<name>A0A6C0FJG9_9ZZZZ</name>
<sequence length="45" mass="5757">MNKYVNKMFLYPIETLYCLFLESYLEVRLGKRKHDRFRKYNEYNE</sequence>
<organism evidence="1">
    <name type="scientific">viral metagenome</name>
    <dbReference type="NCBI Taxonomy" id="1070528"/>
    <lineage>
        <taxon>unclassified sequences</taxon>
        <taxon>metagenomes</taxon>
        <taxon>organismal metagenomes</taxon>
    </lineage>
</organism>
<evidence type="ECO:0000313" key="1">
    <source>
        <dbReference type="EMBL" id="QHT38825.1"/>
    </source>
</evidence>
<dbReference type="EMBL" id="MN738835">
    <property type="protein sequence ID" value="QHT38825.1"/>
    <property type="molecule type" value="Genomic_DNA"/>
</dbReference>
<dbReference type="AlphaFoldDB" id="A0A6C0FJG9"/>
<proteinExistence type="predicted"/>
<reference evidence="1" key="1">
    <citation type="journal article" date="2020" name="Nature">
        <title>Giant virus diversity and host interactions through global metagenomics.</title>
        <authorList>
            <person name="Schulz F."/>
            <person name="Roux S."/>
            <person name="Paez-Espino D."/>
            <person name="Jungbluth S."/>
            <person name="Walsh D.A."/>
            <person name="Denef V.J."/>
            <person name="McMahon K.D."/>
            <person name="Konstantinidis K.T."/>
            <person name="Eloe-Fadrosh E.A."/>
            <person name="Kyrpides N.C."/>
            <person name="Woyke T."/>
        </authorList>
    </citation>
    <scope>NUCLEOTIDE SEQUENCE</scope>
    <source>
        <strain evidence="1">GVMAG-S-ERX556106-38</strain>
    </source>
</reference>